<dbReference type="CDD" id="cd02859">
    <property type="entry name" value="E_set_AMPKbeta_like_N"/>
    <property type="match status" value="1"/>
</dbReference>
<keyword evidence="3" id="KW-1185">Reference proteome</keyword>
<dbReference type="InParanoid" id="G8ZYQ3"/>
<name>G8ZYQ3_TORDE</name>
<evidence type="ECO:0000313" key="2">
    <source>
        <dbReference type="EMBL" id="CCE93528.1"/>
    </source>
</evidence>
<feature type="region of interest" description="Disordered" evidence="1">
    <location>
        <begin position="94"/>
        <end position="175"/>
    </location>
</feature>
<evidence type="ECO:0008006" key="4">
    <source>
        <dbReference type="Google" id="ProtNLM"/>
    </source>
</evidence>
<organism evidence="2 3">
    <name type="scientific">Torulaspora delbrueckii</name>
    <name type="common">Yeast</name>
    <name type="synonym">Candida colliculosa</name>
    <dbReference type="NCBI Taxonomy" id="4950"/>
    <lineage>
        <taxon>Eukaryota</taxon>
        <taxon>Fungi</taxon>
        <taxon>Dikarya</taxon>
        <taxon>Ascomycota</taxon>
        <taxon>Saccharomycotina</taxon>
        <taxon>Saccharomycetes</taxon>
        <taxon>Saccharomycetales</taxon>
        <taxon>Saccharomycetaceae</taxon>
        <taxon>Torulaspora</taxon>
    </lineage>
</organism>
<dbReference type="KEGG" id="tdl:TDEL_0G01610"/>
<proteinExistence type="predicted"/>
<protein>
    <recommendedName>
        <fullName evidence="4">AMP-activated protein kinase glycogen-binding domain-containing protein</fullName>
    </recommendedName>
</protein>
<dbReference type="GeneID" id="11504665"/>
<dbReference type="AlphaFoldDB" id="G8ZYQ3"/>
<feature type="compositionally biased region" description="Basic and acidic residues" evidence="1">
    <location>
        <begin position="127"/>
        <end position="137"/>
    </location>
</feature>
<dbReference type="SUPFAM" id="SSF81296">
    <property type="entry name" value="E set domains"/>
    <property type="match status" value="1"/>
</dbReference>
<dbReference type="RefSeq" id="XP_003682739.1">
    <property type="nucleotide sequence ID" value="XM_003682691.1"/>
</dbReference>
<dbReference type="EMBL" id="HE616748">
    <property type="protein sequence ID" value="CCE93528.1"/>
    <property type="molecule type" value="Genomic_DNA"/>
</dbReference>
<dbReference type="InterPro" id="IPR013783">
    <property type="entry name" value="Ig-like_fold"/>
</dbReference>
<evidence type="ECO:0000256" key="1">
    <source>
        <dbReference type="SAM" id="MobiDB-lite"/>
    </source>
</evidence>
<dbReference type="InterPro" id="IPR014756">
    <property type="entry name" value="Ig_E-set"/>
</dbReference>
<reference evidence="2 3" key="1">
    <citation type="journal article" date="2011" name="Proc. Natl. Acad. Sci. U.S.A.">
        <title>Evolutionary erosion of yeast sex chromosomes by mating-type switching accidents.</title>
        <authorList>
            <person name="Gordon J.L."/>
            <person name="Armisen D."/>
            <person name="Proux-Wera E."/>
            <person name="Oheigeartaigh S.S."/>
            <person name="Byrne K.P."/>
            <person name="Wolfe K.H."/>
        </authorList>
    </citation>
    <scope>NUCLEOTIDE SEQUENCE [LARGE SCALE GENOMIC DNA]</scope>
    <source>
        <strain evidence="3">ATCC 10662 / CBS 1146 / NBRC 0425 / NCYC 2629 / NRRL Y-866</strain>
    </source>
</reference>
<dbReference type="Gene3D" id="2.60.40.10">
    <property type="entry name" value="Immunoglobulins"/>
    <property type="match status" value="1"/>
</dbReference>
<dbReference type="HOGENOM" id="CLU_079707_0_0_1"/>
<feature type="compositionally biased region" description="Polar residues" evidence="1">
    <location>
        <begin position="157"/>
        <end position="175"/>
    </location>
</feature>
<dbReference type="STRING" id="1076872.G8ZYQ3"/>
<gene>
    <name evidence="2" type="primary">TDEL0G01610</name>
    <name evidence="2" type="ORF">TDEL_0G01610</name>
</gene>
<dbReference type="eggNOG" id="ENOG502SASQ">
    <property type="taxonomic scope" value="Eukaryota"/>
</dbReference>
<dbReference type="Proteomes" id="UP000005627">
    <property type="component" value="Chromosome 7"/>
</dbReference>
<dbReference type="OrthoDB" id="5873279at2759"/>
<sequence>MKLAKIIYGHHADSFQNLKIAGDFSDWEPLSMERSKDGDLWEYTIDLTKLPSGTEKVHFKFIDDNGNWFTDEDYAKELDSSSNENNVRLFTEEELGGKDFEIDDEGPVSPAPSLEGDFSENYYEPAKMPESRERDESVGGSAVIVNHSDVEDEGTRDLQSPENAETALSNRDQNPGQYKDVLARIVAFFTNLFRSWFG</sequence>
<accession>G8ZYQ3</accession>
<evidence type="ECO:0000313" key="3">
    <source>
        <dbReference type="Proteomes" id="UP000005627"/>
    </source>
</evidence>